<dbReference type="EMBL" id="HBIM01012359">
    <property type="protein sequence ID" value="CAE0412893.1"/>
    <property type="molecule type" value="Transcribed_RNA"/>
</dbReference>
<proteinExistence type="predicted"/>
<evidence type="ECO:0000256" key="2">
    <source>
        <dbReference type="ARBA" id="ARBA00023043"/>
    </source>
</evidence>
<name>A0A7S3P4Q7_9STRA</name>
<dbReference type="InterPro" id="IPR052420">
    <property type="entry name" value="Espin/Espin-like"/>
</dbReference>
<protein>
    <submittedName>
        <fullName evidence="4">Uncharacterized protein</fullName>
    </submittedName>
</protein>
<dbReference type="PANTHER" id="PTHR24153">
    <property type="entry name" value="ESPIN"/>
    <property type="match status" value="1"/>
</dbReference>
<keyword evidence="1" id="KW-0677">Repeat</keyword>
<dbReference type="GO" id="GO:0005737">
    <property type="term" value="C:cytoplasm"/>
    <property type="evidence" value="ECO:0007669"/>
    <property type="project" value="TreeGrafter"/>
</dbReference>
<evidence type="ECO:0000256" key="1">
    <source>
        <dbReference type="ARBA" id="ARBA00022737"/>
    </source>
</evidence>
<feature type="compositionally biased region" description="Basic residues" evidence="3">
    <location>
        <begin position="293"/>
        <end position="304"/>
    </location>
</feature>
<evidence type="ECO:0000256" key="3">
    <source>
        <dbReference type="SAM" id="MobiDB-lite"/>
    </source>
</evidence>
<sequence length="324" mass="36145">MACCTSGQADEYVYDDYTRMTVSSAGSQESGTSETSEVLNTDYRKVTPLFRNIERENWEGILNFLSTGKWSNSMLASSSAHLRCPSPEIQVKTWVTAYDRSGNAEWSQLPLHAAISYLAPYVVVQKLVQIYPKAIHCTDNEGMLPIHLAFGFGAPENVLALLLEPFPASVNEKGLGGRFPYECCELGPNKVRGRVFKTVTDQVVLRTRQQIDHEWRESAIHGKKAIGLEGDLDVSTKQLTEFILELLNDKKELEDLKAQQKLAQQQLQEQAAVLAAERTTSRQQLQQHQPKVVGKRPKTPRRSSSKPATPKSTPTPKAGKKFTV</sequence>
<dbReference type="AlphaFoldDB" id="A0A7S3P4Q7"/>
<accession>A0A7S3P4Q7</accession>
<evidence type="ECO:0000313" key="4">
    <source>
        <dbReference type="EMBL" id="CAE0412893.1"/>
    </source>
</evidence>
<feature type="compositionally biased region" description="Low complexity" evidence="3">
    <location>
        <begin position="305"/>
        <end position="317"/>
    </location>
</feature>
<gene>
    <name evidence="4" type="ORF">ACOF00016_LOCUS10152</name>
</gene>
<dbReference type="GO" id="GO:0051017">
    <property type="term" value="P:actin filament bundle assembly"/>
    <property type="evidence" value="ECO:0007669"/>
    <property type="project" value="TreeGrafter"/>
</dbReference>
<reference evidence="4" key="1">
    <citation type="submission" date="2021-01" db="EMBL/GenBank/DDBJ databases">
        <authorList>
            <person name="Corre E."/>
            <person name="Pelletier E."/>
            <person name="Niang G."/>
            <person name="Scheremetjew M."/>
            <person name="Finn R."/>
            <person name="Kale V."/>
            <person name="Holt S."/>
            <person name="Cochrane G."/>
            <person name="Meng A."/>
            <person name="Brown T."/>
            <person name="Cohen L."/>
        </authorList>
    </citation>
    <scope>NUCLEOTIDE SEQUENCE</scope>
    <source>
        <strain evidence="4">CCMP127</strain>
    </source>
</reference>
<dbReference type="GO" id="GO:0051015">
    <property type="term" value="F:actin filament binding"/>
    <property type="evidence" value="ECO:0007669"/>
    <property type="project" value="TreeGrafter"/>
</dbReference>
<dbReference type="PANTHER" id="PTHR24153:SF8">
    <property type="entry name" value="FORKED, ISOFORM F"/>
    <property type="match status" value="1"/>
</dbReference>
<dbReference type="SUPFAM" id="SSF48403">
    <property type="entry name" value="Ankyrin repeat"/>
    <property type="match status" value="1"/>
</dbReference>
<keyword evidence="2" id="KW-0040">ANK repeat</keyword>
<dbReference type="InterPro" id="IPR036770">
    <property type="entry name" value="Ankyrin_rpt-contain_sf"/>
</dbReference>
<organism evidence="4">
    <name type="scientific">Amphora coffeiformis</name>
    <dbReference type="NCBI Taxonomy" id="265554"/>
    <lineage>
        <taxon>Eukaryota</taxon>
        <taxon>Sar</taxon>
        <taxon>Stramenopiles</taxon>
        <taxon>Ochrophyta</taxon>
        <taxon>Bacillariophyta</taxon>
        <taxon>Bacillariophyceae</taxon>
        <taxon>Bacillariophycidae</taxon>
        <taxon>Thalassiophysales</taxon>
        <taxon>Catenulaceae</taxon>
        <taxon>Amphora</taxon>
    </lineage>
</organism>
<feature type="region of interest" description="Disordered" evidence="3">
    <location>
        <begin position="272"/>
        <end position="324"/>
    </location>
</feature>